<feature type="compositionally biased region" description="Polar residues" evidence="1">
    <location>
        <begin position="30"/>
        <end position="39"/>
    </location>
</feature>
<reference evidence="3 4" key="1">
    <citation type="journal article" date="2018" name="Nat. Ecol. Evol.">
        <title>Pezizomycetes genomes reveal the molecular basis of ectomycorrhizal truffle lifestyle.</title>
        <authorList>
            <person name="Murat C."/>
            <person name="Payen T."/>
            <person name="Noel B."/>
            <person name="Kuo A."/>
            <person name="Morin E."/>
            <person name="Chen J."/>
            <person name="Kohler A."/>
            <person name="Krizsan K."/>
            <person name="Balestrini R."/>
            <person name="Da Silva C."/>
            <person name="Montanini B."/>
            <person name="Hainaut M."/>
            <person name="Levati E."/>
            <person name="Barry K.W."/>
            <person name="Belfiori B."/>
            <person name="Cichocki N."/>
            <person name="Clum A."/>
            <person name="Dockter R.B."/>
            <person name="Fauchery L."/>
            <person name="Guy J."/>
            <person name="Iotti M."/>
            <person name="Le Tacon F."/>
            <person name="Lindquist E.A."/>
            <person name="Lipzen A."/>
            <person name="Malagnac F."/>
            <person name="Mello A."/>
            <person name="Molinier V."/>
            <person name="Miyauchi S."/>
            <person name="Poulain J."/>
            <person name="Riccioni C."/>
            <person name="Rubini A."/>
            <person name="Sitrit Y."/>
            <person name="Splivallo R."/>
            <person name="Traeger S."/>
            <person name="Wang M."/>
            <person name="Zifcakova L."/>
            <person name="Wipf D."/>
            <person name="Zambonelli A."/>
            <person name="Paolocci F."/>
            <person name="Nowrousian M."/>
            <person name="Ottonello S."/>
            <person name="Baldrian P."/>
            <person name="Spatafora J.W."/>
            <person name="Henrissat B."/>
            <person name="Nagy L.G."/>
            <person name="Aury J.M."/>
            <person name="Wincker P."/>
            <person name="Grigoriev I.V."/>
            <person name="Bonfante P."/>
            <person name="Martin F.M."/>
        </authorList>
    </citation>
    <scope>NUCLEOTIDE SEQUENCE [LARGE SCALE GENOMIC DNA]</scope>
    <source>
        <strain evidence="3 4">RN42</strain>
    </source>
</reference>
<evidence type="ECO:0000259" key="2">
    <source>
        <dbReference type="Pfam" id="PF10354"/>
    </source>
</evidence>
<feature type="domain" description="25S rRNA (uridine-N(3))-methyltransferase BMT5-like" evidence="2">
    <location>
        <begin position="79"/>
        <end position="246"/>
    </location>
</feature>
<proteinExistence type="predicted"/>
<evidence type="ECO:0000313" key="3">
    <source>
        <dbReference type="EMBL" id="RPA81624.1"/>
    </source>
</evidence>
<dbReference type="EMBL" id="ML119678">
    <property type="protein sequence ID" value="RPA81624.1"/>
    <property type="molecule type" value="Genomic_DNA"/>
</dbReference>
<evidence type="ECO:0000313" key="4">
    <source>
        <dbReference type="Proteomes" id="UP000275078"/>
    </source>
</evidence>
<feature type="compositionally biased region" description="Basic and acidic residues" evidence="1">
    <location>
        <begin position="348"/>
        <end position="358"/>
    </location>
</feature>
<dbReference type="AlphaFoldDB" id="A0A3N4IJ11"/>
<dbReference type="GO" id="GO:0070475">
    <property type="term" value="P:rRNA base methylation"/>
    <property type="evidence" value="ECO:0007669"/>
    <property type="project" value="InterPro"/>
</dbReference>
<feature type="region of interest" description="Disordered" evidence="1">
    <location>
        <begin position="247"/>
        <end position="358"/>
    </location>
</feature>
<feature type="compositionally biased region" description="Basic and acidic residues" evidence="1">
    <location>
        <begin position="286"/>
        <end position="295"/>
    </location>
</feature>
<dbReference type="Proteomes" id="UP000275078">
    <property type="component" value="Unassembled WGS sequence"/>
</dbReference>
<dbReference type="GO" id="GO:0070042">
    <property type="term" value="F:rRNA (uridine-N3-)-methyltransferase activity"/>
    <property type="evidence" value="ECO:0007669"/>
    <property type="project" value="InterPro"/>
</dbReference>
<evidence type="ECO:0000256" key="1">
    <source>
        <dbReference type="SAM" id="MobiDB-lite"/>
    </source>
</evidence>
<dbReference type="InterPro" id="IPR019446">
    <property type="entry name" value="BMT5-like"/>
</dbReference>
<protein>
    <recommendedName>
        <fullName evidence="2">25S rRNA (uridine-N(3))-methyltransferase BMT5-like domain-containing protein</fullName>
    </recommendedName>
</protein>
<feature type="compositionally biased region" description="Basic residues" evidence="1">
    <location>
        <begin position="1"/>
        <end position="13"/>
    </location>
</feature>
<dbReference type="Pfam" id="PF10354">
    <property type="entry name" value="BMT5-like"/>
    <property type="match status" value="1"/>
</dbReference>
<feature type="compositionally biased region" description="Basic and acidic residues" evidence="1">
    <location>
        <begin position="269"/>
        <end position="280"/>
    </location>
</feature>
<dbReference type="PANTHER" id="PTHR11538">
    <property type="entry name" value="PHENYLALANYL-TRNA SYNTHETASE"/>
    <property type="match status" value="1"/>
</dbReference>
<keyword evidence="4" id="KW-1185">Reference proteome</keyword>
<gene>
    <name evidence="3" type="ORF">BJ508DRAFT_414682</name>
</gene>
<feature type="region of interest" description="Disordered" evidence="1">
    <location>
        <begin position="1"/>
        <end position="74"/>
    </location>
</feature>
<name>A0A3N4IJ11_ASCIM</name>
<dbReference type="GO" id="GO:0005737">
    <property type="term" value="C:cytoplasm"/>
    <property type="evidence" value="ECO:0007669"/>
    <property type="project" value="TreeGrafter"/>
</dbReference>
<dbReference type="PANTHER" id="PTHR11538:SF26">
    <property type="entry name" value="FERREDOXIN-FOLD ANTICODON-BINDING DOMAIN-CONTAINING PROTEIN 1"/>
    <property type="match status" value="1"/>
</dbReference>
<sequence>MPKVKGPLRKHQTPSKNPYHKPPAAAKSVFKNTQASTHAKNIPGKNLKGSKTDGKNKKGVVHQGGQRPTLPFNPEDTTLLLGEGNFTFARALIETHGCYRMTCTSYDKEEEVYEKYPDARKTIEDLKEEEQRVLFGIDARKLDTTKGLKNGVEKGGFERVVWMFPHVGGLSKDLDRQVRANQELLLGFFKSVKSVLLPTGLVIVTLFSSPHYDAWNIKGLAKSQGFRVQRSFKFLAEEFPGYRHARTVGNIEKGGKRKGGKGAKQPSSAKDDVKKDGESKAEEEEKNNGEDAEMKDGEEEERPETGGWKGEEREARMYLFELDDGKPQNVPKVKKDPKAKQKIKRGGGLKDADSSDEE</sequence>
<dbReference type="OrthoDB" id="273345at2759"/>
<accession>A0A3N4IJ11</accession>
<organism evidence="3 4">
    <name type="scientific">Ascobolus immersus RN42</name>
    <dbReference type="NCBI Taxonomy" id="1160509"/>
    <lineage>
        <taxon>Eukaryota</taxon>
        <taxon>Fungi</taxon>
        <taxon>Dikarya</taxon>
        <taxon>Ascomycota</taxon>
        <taxon>Pezizomycotina</taxon>
        <taxon>Pezizomycetes</taxon>
        <taxon>Pezizales</taxon>
        <taxon>Ascobolaceae</taxon>
        <taxon>Ascobolus</taxon>
    </lineage>
</organism>
<dbReference type="STRING" id="1160509.A0A3N4IJ11"/>